<dbReference type="Proteomes" id="UP000813463">
    <property type="component" value="Chromosome 6"/>
</dbReference>
<dbReference type="Pfam" id="PF14111">
    <property type="entry name" value="DUF4283"/>
    <property type="match status" value="1"/>
</dbReference>
<evidence type="ECO:0000313" key="5">
    <source>
        <dbReference type="RefSeq" id="XP_056688554.1"/>
    </source>
</evidence>
<dbReference type="InterPro" id="IPR025836">
    <property type="entry name" value="Zn_knuckle_CX2CX4HX4C"/>
</dbReference>
<dbReference type="InterPro" id="IPR025558">
    <property type="entry name" value="DUF4283"/>
</dbReference>
<dbReference type="GeneID" id="130463442"/>
<dbReference type="InterPro" id="IPR001878">
    <property type="entry name" value="Znf_CCHC"/>
</dbReference>
<accession>A0ABM3QZ07</accession>
<evidence type="ECO:0000256" key="1">
    <source>
        <dbReference type="PROSITE-ProRule" id="PRU00047"/>
    </source>
</evidence>
<keyword evidence="4" id="KW-1185">Reference proteome</keyword>
<dbReference type="PANTHER" id="PTHR31286:SF167">
    <property type="entry name" value="OS09G0268800 PROTEIN"/>
    <property type="match status" value="1"/>
</dbReference>
<reference evidence="4" key="1">
    <citation type="journal article" date="2021" name="Nat. Commun.">
        <title>Genomic analyses provide insights into spinach domestication and the genetic basis of agronomic traits.</title>
        <authorList>
            <person name="Cai X."/>
            <person name="Sun X."/>
            <person name="Xu C."/>
            <person name="Sun H."/>
            <person name="Wang X."/>
            <person name="Ge C."/>
            <person name="Zhang Z."/>
            <person name="Wang Q."/>
            <person name="Fei Z."/>
            <person name="Jiao C."/>
            <person name="Wang Q."/>
        </authorList>
    </citation>
    <scope>NUCLEOTIDE SEQUENCE [LARGE SCALE GENOMIC DNA]</scope>
    <source>
        <strain evidence="4">cv. Varoflay</strain>
    </source>
</reference>
<keyword evidence="1" id="KW-0862">Zinc</keyword>
<dbReference type="RefSeq" id="XP_056688554.1">
    <property type="nucleotide sequence ID" value="XM_056832576.1"/>
</dbReference>
<dbReference type="PANTHER" id="PTHR31286">
    <property type="entry name" value="GLYCINE-RICH CELL WALL STRUCTURAL PROTEIN 1.8-LIKE"/>
    <property type="match status" value="1"/>
</dbReference>
<name>A0ABM3QZ07_SPIOL</name>
<evidence type="ECO:0000259" key="3">
    <source>
        <dbReference type="PROSITE" id="PS50158"/>
    </source>
</evidence>
<feature type="region of interest" description="Disordered" evidence="2">
    <location>
        <begin position="351"/>
        <end position="378"/>
    </location>
</feature>
<dbReference type="PROSITE" id="PS50158">
    <property type="entry name" value="ZF_CCHC"/>
    <property type="match status" value="1"/>
</dbReference>
<dbReference type="InterPro" id="IPR040256">
    <property type="entry name" value="At4g02000-like"/>
</dbReference>
<reference evidence="5" key="2">
    <citation type="submission" date="2025-08" db="UniProtKB">
        <authorList>
            <consortium name="RefSeq"/>
        </authorList>
    </citation>
    <scope>IDENTIFICATION</scope>
    <source>
        <tissue evidence="5">Leaf</tissue>
    </source>
</reference>
<protein>
    <recommendedName>
        <fullName evidence="3">CCHC-type domain-containing protein</fullName>
    </recommendedName>
</protein>
<proteinExistence type="predicted"/>
<evidence type="ECO:0000313" key="4">
    <source>
        <dbReference type="Proteomes" id="UP000813463"/>
    </source>
</evidence>
<gene>
    <name evidence="5" type="primary">LOC130463442</name>
</gene>
<keyword evidence="1" id="KW-0479">Metal-binding</keyword>
<evidence type="ECO:0000256" key="2">
    <source>
        <dbReference type="SAM" id="MobiDB-lite"/>
    </source>
</evidence>
<organism evidence="4 5">
    <name type="scientific">Spinacia oleracea</name>
    <name type="common">Spinach</name>
    <dbReference type="NCBI Taxonomy" id="3562"/>
    <lineage>
        <taxon>Eukaryota</taxon>
        <taxon>Viridiplantae</taxon>
        <taxon>Streptophyta</taxon>
        <taxon>Embryophyta</taxon>
        <taxon>Tracheophyta</taxon>
        <taxon>Spermatophyta</taxon>
        <taxon>Magnoliopsida</taxon>
        <taxon>eudicotyledons</taxon>
        <taxon>Gunneridae</taxon>
        <taxon>Pentapetalae</taxon>
        <taxon>Caryophyllales</taxon>
        <taxon>Chenopodiaceae</taxon>
        <taxon>Chenopodioideae</taxon>
        <taxon>Anserineae</taxon>
        <taxon>Spinacia</taxon>
    </lineage>
</organism>
<keyword evidence="1" id="KW-0863">Zinc-finger</keyword>
<sequence length="453" mass="50716">MAEEIAQICSKLSIEDVGGDIIDLGAITADEEDEKLTLMLVGRLLTERSYNVEDFKRTMMSVWSPAHGMVIRVLSPNLYAFQFFHWRDKERVLEGRPWCFDNMLILLKEMDGDEQPEKVTITHSPFWVRVKNLPFNCRSDAYVRALAGGMGEVIKLEEDSLGVGRYRRVKIMLNTRLPLKQEQRIKDKKGREVKVEYVYERLPYFCFACGVMGHSERECHAVLEEDKKKKLGWGPGLKATPRKGRAKEVEEIESIVSAKKALFVTKGSGDKEKGETVEKETSNNTSVEALLEGRIEKGKHEEKTKAKLLTLTVSENIPPGTNKPNEVEIPQEDSTGTFEQVNQTTTLSFVMGTTGGKEKKGGGRSWKRQARDTGRVQQVGHTTTGMQKRNLENVDMEIENDDGFGKRAKQGSLSEVLLTNPAEVGADQPATPNESFMLELSGYGQSPISSPAP</sequence>
<dbReference type="Pfam" id="PF14392">
    <property type="entry name" value="zf-CCHC_4"/>
    <property type="match status" value="1"/>
</dbReference>
<feature type="domain" description="CCHC-type" evidence="3">
    <location>
        <begin position="206"/>
        <end position="219"/>
    </location>
</feature>